<dbReference type="Gene3D" id="3.40.640.10">
    <property type="entry name" value="Type I PLP-dependent aspartate aminotransferase-like (Major domain)"/>
    <property type="match status" value="1"/>
</dbReference>
<dbReference type="SUPFAM" id="SSF55904">
    <property type="entry name" value="Ornithine decarboxylase C-terminal domain"/>
    <property type="match status" value="1"/>
</dbReference>
<reference evidence="8 9" key="1">
    <citation type="journal article" date="2022" name="ISME Commun">
        <title>Vulcanimicrobium alpinus gen. nov. sp. nov., the first cultivated representative of the candidate phylum 'Eremiobacterota', is a metabolically versatile aerobic anoxygenic phototroph.</title>
        <authorList>
            <person name="Yabe S."/>
            <person name="Muto K."/>
            <person name="Abe K."/>
            <person name="Yokota A."/>
            <person name="Staudigel H."/>
            <person name="Tebo B.M."/>
        </authorList>
    </citation>
    <scope>NUCLEOTIDE SEQUENCE [LARGE SCALE GENOMIC DNA]</scope>
    <source>
        <strain evidence="8 9">WC8-2</strain>
    </source>
</reference>
<keyword evidence="9" id="KW-1185">Reference proteome</keyword>
<keyword evidence="3" id="KW-0210">Decarboxylase</keyword>
<evidence type="ECO:0000259" key="7">
    <source>
        <dbReference type="Pfam" id="PF03711"/>
    </source>
</evidence>
<evidence type="ECO:0000256" key="4">
    <source>
        <dbReference type="ARBA" id="ARBA00022898"/>
    </source>
</evidence>
<name>A0AAN1XTJ6_UNVUL</name>
<dbReference type="CDD" id="cd00615">
    <property type="entry name" value="Orn_deC_like"/>
    <property type="match status" value="1"/>
</dbReference>
<protein>
    <submittedName>
        <fullName evidence="8">Arginine decarboxylase</fullName>
    </submittedName>
</protein>
<accession>A0AAN1XTJ6</accession>
<evidence type="ECO:0000256" key="1">
    <source>
        <dbReference type="ARBA" id="ARBA00001933"/>
    </source>
</evidence>
<evidence type="ECO:0000256" key="5">
    <source>
        <dbReference type="ARBA" id="ARBA00023239"/>
    </source>
</evidence>
<dbReference type="GO" id="GO:0016831">
    <property type="term" value="F:carboxy-lyase activity"/>
    <property type="evidence" value="ECO:0007669"/>
    <property type="project" value="UniProtKB-KW"/>
</dbReference>
<dbReference type="InterPro" id="IPR015424">
    <property type="entry name" value="PyrdxlP-dep_Trfase"/>
</dbReference>
<feature type="domain" description="Orn/Lys/Arg decarboxylases family 1 pyridoxal-P attachment site" evidence="6">
    <location>
        <begin position="17"/>
        <end position="378"/>
    </location>
</feature>
<dbReference type="InterPro" id="IPR008286">
    <property type="entry name" value="Prn/Lys/Arg_de-COase_C"/>
</dbReference>
<dbReference type="PANTHER" id="PTHR43277:SF4">
    <property type="entry name" value="ARGININE DECARBOXYLASE"/>
    <property type="match status" value="1"/>
</dbReference>
<dbReference type="KEGG" id="vab:WPS_06620"/>
<evidence type="ECO:0000259" key="6">
    <source>
        <dbReference type="Pfam" id="PF01276"/>
    </source>
</evidence>
<dbReference type="Proteomes" id="UP001317532">
    <property type="component" value="Chromosome"/>
</dbReference>
<gene>
    <name evidence="8" type="primary">speA</name>
    <name evidence="8" type="ORF">WPS_06620</name>
</gene>
<dbReference type="Gene3D" id="3.90.100.10">
    <property type="entry name" value="Orn/Lys/Arg decarboxylase, C-terminal domain"/>
    <property type="match status" value="1"/>
</dbReference>
<keyword evidence="5" id="KW-0456">Lyase</keyword>
<evidence type="ECO:0000313" key="9">
    <source>
        <dbReference type="Proteomes" id="UP001317532"/>
    </source>
</evidence>
<dbReference type="Pfam" id="PF01276">
    <property type="entry name" value="OKR_DC_1"/>
    <property type="match status" value="1"/>
</dbReference>
<dbReference type="SUPFAM" id="SSF53383">
    <property type="entry name" value="PLP-dependent transferases"/>
    <property type="match status" value="1"/>
</dbReference>
<dbReference type="InterPro" id="IPR015421">
    <property type="entry name" value="PyrdxlP-dep_Trfase_major"/>
</dbReference>
<proteinExistence type="inferred from homology"/>
<feature type="domain" description="Orn/Lys/Arg decarboxylase C-terminal" evidence="7">
    <location>
        <begin position="435"/>
        <end position="487"/>
    </location>
</feature>
<dbReference type="EMBL" id="AP025523">
    <property type="protein sequence ID" value="BDE05386.1"/>
    <property type="molecule type" value="Genomic_DNA"/>
</dbReference>
<evidence type="ECO:0000313" key="8">
    <source>
        <dbReference type="EMBL" id="BDE05386.1"/>
    </source>
</evidence>
<dbReference type="PANTHER" id="PTHR43277">
    <property type="entry name" value="ARGININE DECARBOXYLASE"/>
    <property type="match status" value="1"/>
</dbReference>
<dbReference type="InterPro" id="IPR052357">
    <property type="entry name" value="Orn_Lys_Arg_decarboxylase-I"/>
</dbReference>
<dbReference type="InterPro" id="IPR036633">
    <property type="entry name" value="Prn/Lys/Arg_de-COase_C_sf"/>
</dbReference>
<evidence type="ECO:0000256" key="3">
    <source>
        <dbReference type="ARBA" id="ARBA00022793"/>
    </source>
</evidence>
<comment type="cofactor">
    <cofactor evidence="1">
        <name>pyridoxal 5'-phosphate</name>
        <dbReference type="ChEBI" id="CHEBI:597326"/>
    </cofactor>
</comment>
<dbReference type="AlphaFoldDB" id="A0AAN1XTJ6"/>
<dbReference type="InterPro" id="IPR000310">
    <property type="entry name" value="Orn/Lys/Arg_deCO2ase_major_dom"/>
</dbReference>
<dbReference type="Pfam" id="PF03711">
    <property type="entry name" value="OKR_DC_1_C"/>
    <property type="match status" value="1"/>
</dbReference>
<sequence length="503" mass="55292">MITGEPSGVALDQTRAPYFQVLLDYVDAGVIPFHTPGHKQGIGMERAFRDFVGDNVLAIDLTQIRGLDDLLQPEEALVEAQELAAACFGADQSFFLINGSTSGNQCMMMTALNPGEKLALPRNSHKSAMGGLIMSGATPVWMQPEVDEALHMDHTVTPETVRATLEREPDIKALYVVSPTYYGVAADLEGIAAVAHEFNLPLLVDEAWGPHFHFHPALPLSAMQAGADMCINSTHKMLGSLSQTAMLHVQGNRIRLDRLKAVYKLFLSTSPNLVLVASLDVARRQMALEGPALLSRTIEIANHAREQLNEIKGVYCFGEELEGRPGAFDLDPTKITITVKDLGYTGYEAEEILRRRYGVQVELADLFNVVALYTIGTTVEASDQLVRGVAELAREDRPLDIFSPSGVLDRRMKTGTYHLPKIPPIRLIPRDAFLAETEFVPFKLSAGRICAEVITPYPPGIPVISPGEEITNEIIDYLTLEKKAGVKMQGPYDDDLKFIRVVR</sequence>
<dbReference type="RefSeq" id="WP_317996433.1">
    <property type="nucleotide sequence ID" value="NZ_AP025523.1"/>
</dbReference>
<organism evidence="8 9">
    <name type="scientific">Vulcanimicrobium alpinum</name>
    <dbReference type="NCBI Taxonomy" id="3016050"/>
    <lineage>
        <taxon>Bacteria</taxon>
        <taxon>Bacillati</taxon>
        <taxon>Vulcanimicrobiota</taxon>
        <taxon>Vulcanimicrobiia</taxon>
        <taxon>Vulcanimicrobiales</taxon>
        <taxon>Vulcanimicrobiaceae</taxon>
        <taxon>Vulcanimicrobium</taxon>
    </lineage>
</organism>
<comment type="similarity">
    <text evidence="2">Belongs to the Orn/Lys/Arg decarboxylase class-I family.</text>
</comment>
<evidence type="ECO:0000256" key="2">
    <source>
        <dbReference type="ARBA" id="ARBA00010671"/>
    </source>
</evidence>
<keyword evidence="4" id="KW-0663">Pyridoxal phosphate</keyword>